<dbReference type="SUPFAM" id="SSF56784">
    <property type="entry name" value="HAD-like"/>
    <property type="match status" value="1"/>
</dbReference>
<gene>
    <name evidence="5" type="ORF">GZH47_13895</name>
</gene>
<name>A0A6C0NZX1_9BACL</name>
<dbReference type="KEGG" id="prz:GZH47_13895"/>
<dbReference type="Gene3D" id="3.40.50.1000">
    <property type="entry name" value="HAD superfamily/HAD-like"/>
    <property type="match status" value="1"/>
</dbReference>
<dbReference type="SFLD" id="SFLDS00003">
    <property type="entry name" value="Haloacid_Dehalogenase"/>
    <property type="match status" value="1"/>
</dbReference>
<keyword evidence="6" id="KW-1185">Reference proteome</keyword>
<dbReference type="SFLD" id="SFLDG01129">
    <property type="entry name" value="C1.5:_HAD__Beta-PGM__Phosphata"/>
    <property type="match status" value="1"/>
</dbReference>
<evidence type="ECO:0000256" key="3">
    <source>
        <dbReference type="ARBA" id="ARBA00022801"/>
    </source>
</evidence>
<dbReference type="NCBIfam" id="TIGR01549">
    <property type="entry name" value="HAD-SF-IA-v1"/>
    <property type="match status" value="1"/>
</dbReference>
<reference evidence="5 6" key="1">
    <citation type="submission" date="2020-02" db="EMBL/GenBank/DDBJ databases">
        <title>Paenibacillus sp. nov., isolated from rhizosphere soil of tomato.</title>
        <authorList>
            <person name="Weon H.-Y."/>
            <person name="Lee S.A."/>
        </authorList>
    </citation>
    <scope>NUCLEOTIDE SEQUENCE [LARGE SCALE GENOMIC DNA]</scope>
    <source>
        <strain evidence="5 6">14171R-81</strain>
    </source>
</reference>
<dbReference type="AlphaFoldDB" id="A0A6C0NZX1"/>
<dbReference type="InterPro" id="IPR051400">
    <property type="entry name" value="HAD-like_hydrolase"/>
</dbReference>
<dbReference type="GO" id="GO:0016791">
    <property type="term" value="F:phosphatase activity"/>
    <property type="evidence" value="ECO:0007669"/>
    <property type="project" value="TreeGrafter"/>
</dbReference>
<evidence type="ECO:0000313" key="5">
    <source>
        <dbReference type="EMBL" id="QHW31820.1"/>
    </source>
</evidence>
<evidence type="ECO:0000256" key="4">
    <source>
        <dbReference type="ARBA" id="ARBA00022842"/>
    </source>
</evidence>
<proteinExistence type="predicted"/>
<dbReference type="GO" id="GO:0044281">
    <property type="term" value="P:small molecule metabolic process"/>
    <property type="evidence" value="ECO:0007669"/>
    <property type="project" value="UniProtKB-ARBA"/>
</dbReference>
<dbReference type="PANTHER" id="PTHR46470:SF2">
    <property type="entry name" value="GLYCERALDEHYDE 3-PHOSPHATE PHOSPHATASE"/>
    <property type="match status" value="1"/>
</dbReference>
<sequence>MEQADTPKAIFFDVDDTLYDHLIPFRKAVEQVAGPLHSLEDFPFAAAYHRLRYHSDMLSLELGGAGAMEAGAATENMRLRRFRLTLAEFGIALTEAQAEAMQAAYIGCQYDITMFEGARELIAKLASEGWIVGLITNGAPAHQQRKIEAMRLDDLIPRERQLISGALGWDKPDPRVFRHANELTGTTPANSVYVGDSWRNDVVGAAEAGWRVIWFNHRGAERETGHEPAHEVSSYAELAKLLIG</sequence>
<keyword evidence="3 5" id="KW-0378">Hydrolase</keyword>
<dbReference type="Pfam" id="PF00702">
    <property type="entry name" value="Hydrolase"/>
    <property type="match status" value="1"/>
</dbReference>
<evidence type="ECO:0000256" key="1">
    <source>
        <dbReference type="ARBA" id="ARBA00001946"/>
    </source>
</evidence>
<keyword evidence="2" id="KW-0479">Metal-binding</keyword>
<organism evidence="5 6">
    <name type="scientific">Paenibacillus rhizovicinus</name>
    <dbReference type="NCBI Taxonomy" id="2704463"/>
    <lineage>
        <taxon>Bacteria</taxon>
        <taxon>Bacillati</taxon>
        <taxon>Bacillota</taxon>
        <taxon>Bacilli</taxon>
        <taxon>Bacillales</taxon>
        <taxon>Paenibacillaceae</taxon>
        <taxon>Paenibacillus</taxon>
    </lineage>
</organism>
<keyword evidence="4" id="KW-0460">Magnesium</keyword>
<dbReference type="InterPro" id="IPR023214">
    <property type="entry name" value="HAD_sf"/>
</dbReference>
<dbReference type="GO" id="GO:0046872">
    <property type="term" value="F:metal ion binding"/>
    <property type="evidence" value="ECO:0007669"/>
    <property type="project" value="UniProtKB-KW"/>
</dbReference>
<dbReference type="Proteomes" id="UP000479114">
    <property type="component" value="Chromosome"/>
</dbReference>
<dbReference type="EMBL" id="CP048286">
    <property type="protein sequence ID" value="QHW31820.1"/>
    <property type="molecule type" value="Genomic_DNA"/>
</dbReference>
<dbReference type="Gene3D" id="1.20.120.710">
    <property type="entry name" value="Haloacid dehalogenase hydrolase-like domain"/>
    <property type="match status" value="1"/>
</dbReference>
<evidence type="ECO:0000313" key="6">
    <source>
        <dbReference type="Proteomes" id="UP000479114"/>
    </source>
</evidence>
<dbReference type="PANTHER" id="PTHR46470">
    <property type="entry name" value="N-ACYLNEURAMINATE-9-PHOSPHATASE"/>
    <property type="match status" value="1"/>
</dbReference>
<dbReference type="RefSeq" id="WP_162640626.1">
    <property type="nucleotide sequence ID" value="NZ_CP048286.1"/>
</dbReference>
<comment type="cofactor">
    <cofactor evidence="1">
        <name>Mg(2+)</name>
        <dbReference type="ChEBI" id="CHEBI:18420"/>
    </cofactor>
</comment>
<accession>A0A6C0NZX1</accession>
<evidence type="ECO:0000256" key="2">
    <source>
        <dbReference type="ARBA" id="ARBA00022723"/>
    </source>
</evidence>
<dbReference type="InterPro" id="IPR006439">
    <property type="entry name" value="HAD-SF_hydro_IA"/>
</dbReference>
<protein>
    <submittedName>
        <fullName evidence="5">HAD family hydrolase</fullName>
    </submittedName>
</protein>
<dbReference type="InterPro" id="IPR036412">
    <property type="entry name" value="HAD-like_sf"/>
</dbReference>